<dbReference type="Proteomes" id="UP000504633">
    <property type="component" value="Unplaced"/>
</dbReference>
<protein>
    <submittedName>
        <fullName evidence="15">Nucleoporin Ndc1</fullName>
    </submittedName>
</protein>
<evidence type="ECO:0000256" key="1">
    <source>
        <dbReference type="ARBA" id="ARBA00004232"/>
    </source>
</evidence>
<evidence type="ECO:0000256" key="13">
    <source>
        <dbReference type="SAM" id="Phobius"/>
    </source>
</evidence>
<comment type="subcellular location">
    <subcellularLocation>
        <location evidence="1">Nucleus membrane</location>
        <topology evidence="1">Multi-pass membrane protein</topology>
    </subcellularLocation>
    <subcellularLocation>
        <location evidence="2">Nucleus</location>
        <location evidence="2">Nuclear pore complex</location>
    </subcellularLocation>
</comment>
<evidence type="ECO:0000256" key="5">
    <source>
        <dbReference type="ARBA" id="ARBA00022692"/>
    </source>
</evidence>
<keyword evidence="12" id="KW-0539">Nucleus</keyword>
<keyword evidence="8 13" id="KW-1133">Transmembrane helix</keyword>
<keyword evidence="11 13" id="KW-0472">Membrane</keyword>
<dbReference type="AlphaFoldDB" id="A0A6J1MJ69"/>
<reference evidence="15" key="1">
    <citation type="submission" date="2025-08" db="UniProtKB">
        <authorList>
            <consortium name="RefSeq"/>
        </authorList>
    </citation>
    <scope>IDENTIFICATION</scope>
    <source>
        <strain evidence="15">15085-1641.00</strain>
        <tissue evidence="15">Whole body</tissue>
    </source>
</reference>
<dbReference type="InterPro" id="IPR019049">
    <property type="entry name" value="Nucleoporin_prot_Ndc1/Nup"/>
</dbReference>
<name>A0A6J1MJ69_DROHY</name>
<keyword evidence="10" id="KW-0906">Nuclear pore complex</keyword>
<comment type="similarity">
    <text evidence="3">Belongs to the NDC1 family.</text>
</comment>
<sequence length="574" mass="65650">MTGAAITTCKLLLFGRCVRAVLLSVGVQFLLLTVFLLLVNFQLLHPLNWIMGSLRLVCSFYTWFACIPLLGAIVFYGMALSHQHLAERRYCPTRYRWLLHNGPRKLLFLLAHAVVGYLTAWLYTGYLHSDYRHFIYKSYGQDFVNSYHIFLLGMGLCAGGYYFASEYIQEEISIDFDFAEQSRPEKLRELLYATLLKAPISSVMPTICYTLVFWLFGSFLRHRLSILLHVDTDDRLLGIIDVISNGRLLFYAWLLGAQIVSNMHLMRCFYATMLSERLPMVVGRNRASVPSEQELTIVAGLGVFNVHVVQCLAANFLFQEAQRNTSSVRTEIFQLTEPGNHPANWRALCDQCVSIVGGFTDELNDSMRQIPLDQPIHSDASTALLAEKMLLRQYNQLHGIRPVVSPTYMDAPNREWDAKGTDSIRHVPNWCERTSSKLEKSMQQLLHRIPGIVYFFYEPEGAKTEFLIENALPVIWLTQALAHICVASIKEDSYGVVQDDLPTIIKALHRLKCDLDRLANGMPNLRTNSNNFNHLRYAVRRSLYNICTSFYKYLGDLSSTGEELRQLQTFVYQG</sequence>
<evidence type="ECO:0000313" key="15">
    <source>
        <dbReference type="RefSeq" id="XP_023177109.2"/>
    </source>
</evidence>
<feature type="transmembrane region" description="Helical" evidence="13">
    <location>
        <begin position="106"/>
        <end position="126"/>
    </location>
</feature>
<accession>A0A6J1MJ69</accession>
<evidence type="ECO:0000256" key="8">
    <source>
        <dbReference type="ARBA" id="ARBA00022989"/>
    </source>
</evidence>
<dbReference type="CTD" id="55706"/>
<dbReference type="RefSeq" id="XP_023177109.2">
    <property type="nucleotide sequence ID" value="XM_023321341.2"/>
</dbReference>
<dbReference type="GO" id="GO:0051028">
    <property type="term" value="P:mRNA transport"/>
    <property type="evidence" value="ECO:0007669"/>
    <property type="project" value="UniProtKB-KW"/>
</dbReference>
<evidence type="ECO:0000256" key="11">
    <source>
        <dbReference type="ARBA" id="ARBA00023136"/>
    </source>
</evidence>
<dbReference type="OrthoDB" id="67850at2759"/>
<proteinExistence type="inferred from homology"/>
<dbReference type="OMA" id="ILCQQHL"/>
<keyword evidence="7" id="KW-0653">Protein transport</keyword>
<evidence type="ECO:0000256" key="9">
    <source>
        <dbReference type="ARBA" id="ARBA00023010"/>
    </source>
</evidence>
<feature type="transmembrane region" description="Helical" evidence="13">
    <location>
        <begin position="146"/>
        <end position="164"/>
    </location>
</feature>
<evidence type="ECO:0000256" key="3">
    <source>
        <dbReference type="ARBA" id="ARBA00005760"/>
    </source>
</evidence>
<dbReference type="GO" id="GO:0015031">
    <property type="term" value="P:protein transport"/>
    <property type="evidence" value="ECO:0007669"/>
    <property type="project" value="UniProtKB-KW"/>
</dbReference>
<keyword evidence="4" id="KW-0813">Transport</keyword>
<gene>
    <name evidence="15" type="primary">LOC111603657</name>
</gene>
<evidence type="ECO:0000256" key="10">
    <source>
        <dbReference type="ARBA" id="ARBA00023132"/>
    </source>
</evidence>
<keyword evidence="14" id="KW-1185">Reference proteome</keyword>
<dbReference type="GO" id="GO:0070762">
    <property type="term" value="C:nuclear pore transmembrane ring"/>
    <property type="evidence" value="ECO:0007669"/>
    <property type="project" value="TreeGrafter"/>
</dbReference>
<feature type="transmembrane region" description="Helical" evidence="13">
    <location>
        <begin position="190"/>
        <end position="216"/>
    </location>
</feature>
<evidence type="ECO:0000256" key="6">
    <source>
        <dbReference type="ARBA" id="ARBA00022816"/>
    </source>
</evidence>
<dbReference type="GO" id="GO:0030674">
    <property type="term" value="F:protein-macromolecule adaptor activity"/>
    <property type="evidence" value="ECO:0007669"/>
    <property type="project" value="TreeGrafter"/>
</dbReference>
<evidence type="ECO:0000256" key="7">
    <source>
        <dbReference type="ARBA" id="ARBA00022927"/>
    </source>
</evidence>
<dbReference type="PANTHER" id="PTHR13269:SF6">
    <property type="entry name" value="NUCLEOPORIN NDC1"/>
    <property type="match status" value="1"/>
</dbReference>
<keyword evidence="6" id="KW-0509">mRNA transport</keyword>
<evidence type="ECO:0000313" key="14">
    <source>
        <dbReference type="Proteomes" id="UP000504633"/>
    </source>
</evidence>
<feature type="transmembrane region" description="Helical" evidence="13">
    <location>
        <begin position="61"/>
        <end position="80"/>
    </location>
</feature>
<feature type="transmembrane region" description="Helical" evidence="13">
    <location>
        <begin position="20"/>
        <end position="41"/>
    </location>
</feature>
<dbReference type="GeneID" id="111603657"/>
<evidence type="ECO:0000256" key="4">
    <source>
        <dbReference type="ARBA" id="ARBA00022448"/>
    </source>
</evidence>
<dbReference type="GO" id="GO:0006999">
    <property type="term" value="P:nuclear pore organization"/>
    <property type="evidence" value="ECO:0007669"/>
    <property type="project" value="TreeGrafter"/>
</dbReference>
<keyword evidence="5 13" id="KW-0812">Transmembrane</keyword>
<evidence type="ECO:0000256" key="12">
    <source>
        <dbReference type="ARBA" id="ARBA00023242"/>
    </source>
</evidence>
<dbReference type="PANTHER" id="PTHR13269">
    <property type="entry name" value="NUCLEOPORIN NDC1"/>
    <property type="match status" value="1"/>
</dbReference>
<dbReference type="Pfam" id="PF09531">
    <property type="entry name" value="Ndc1_Nup"/>
    <property type="match status" value="1"/>
</dbReference>
<dbReference type="GO" id="GO:0031965">
    <property type="term" value="C:nuclear membrane"/>
    <property type="evidence" value="ECO:0007669"/>
    <property type="project" value="UniProtKB-SubCell"/>
</dbReference>
<keyword evidence="9" id="KW-0811">Translocation</keyword>
<dbReference type="KEGG" id="dhe:111603657"/>
<evidence type="ECO:0000256" key="2">
    <source>
        <dbReference type="ARBA" id="ARBA00004567"/>
    </source>
</evidence>
<organism evidence="14 15">
    <name type="scientific">Drosophila hydei</name>
    <name type="common">Fruit fly</name>
    <dbReference type="NCBI Taxonomy" id="7224"/>
    <lineage>
        <taxon>Eukaryota</taxon>
        <taxon>Metazoa</taxon>
        <taxon>Ecdysozoa</taxon>
        <taxon>Arthropoda</taxon>
        <taxon>Hexapoda</taxon>
        <taxon>Insecta</taxon>
        <taxon>Pterygota</taxon>
        <taxon>Neoptera</taxon>
        <taxon>Endopterygota</taxon>
        <taxon>Diptera</taxon>
        <taxon>Brachycera</taxon>
        <taxon>Muscomorpha</taxon>
        <taxon>Ephydroidea</taxon>
        <taxon>Drosophilidae</taxon>
        <taxon>Drosophila</taxon>
    </lineage>
</organism>